<reference evidence="1" key="1">
    <citation type="submission" date="2022-06" db="EMBL/GenBank/DDBJ databases">
        <title>Uncovering the hologenomic basis of an extraordinary plant invasion.</title>
        <authorList>
            <person name="Bieker V.C."/>
            <person name="Martin M.D."/>
            <person name="Gilbert T."/>
            <person name="Hodgins K."/>
            <person name="Battlay P."/>
            <person name="Petersen B."/>
            <person name="Wilson J."/>
        </authorList>
    </citation>
    <scope>NUCLEOTIDE SEQUENCE</scope>
    <source>
        <strain evidence="1">AA19_3_7</strain>
        <tissue evidence="1">Leaf</tissue>
    </source>
</reference>
<dbReference type="EMBL" id="JAMZMK010006231">
    <property type="protein sequence ID" value="KAI7750036.1"/>
    <property type="molecule type" value="Genomic_DNA"/>
</dbReference>
<evidence type="ECO:0000313" key="1">
    <source>
        <dbReference type="EMBL" id="KAI7750036.1"/>
    </source>
</evidence>
<proteinExistence type="predicted"/>
<protein>
    <submittedName>
        <fullName evidence="1">Uncharacterized protein</fullName>
    </submittedName>
</protein>
<evidence type="ECO:0000313" key="2">
    <source>
        <dbReference type="Proteomes" id="UP001206925"/>
    </source>
</evidence>
<organism evidence="1 2">
    <name type="scientific">Ambrosia artemisiifolia</name>
    <name type="common">Common ragweed</name>
    <dbReference type="NCBI Taxonomy" id="4212"/>
    <lineage>
        <taxon>Eukaryota</taxon>
        <taxon>Viridiplantae</taxon>
        <taxon>Streptophyta</taxon>
        <taxon>Embryophyta</taxon>
        <taxon>Tracheophyta</taxon>
        <taxon>Spermatophyta</taxon>
        <taxon>Magnoliopsida</taxon>
        <taxon>eudicotyledons</taxon>
        <taxon>Gunneridae</taxon>
        <taxon>Pentapetalae</taxon>
        <taxon>asterids</taxon>
        <taxon>campanulids</taxon>
        <taxon>Asterales</taxon>
        <taxon>Asteraceae</taxon>
        <taxon>Asteroideae</taxon>
        <taxon>Heliantheae alliance</taxon>
        <taxon>Heliantheae</taxon>
        <taxon>Ambrosia</taxon>
    </lineage>
</organism>
<feature type="non-terminal residue" evidence="1">
    <location>
        <position position="1"/>
    </location>
</feature>
<sequence length="78" mass="8783">LLMNASIGPSDWKLKSTLVQPIPIRSESKKLSCQHLHLSNTLRPRRLLMLPLFSAVLRHVSKLCLEKIKATVIQALSI</sequence>
<comment type="caution">
    <text evidence="1">The sequence shown here is derived from an EMBL/GenBank/DDBJ whole genome shotgun (WGS) entry which is preliminary data.</text>
</comment>
<gene>
    <name evidence="1" type="ORF">M8C21_003786</name>
</gene>
<name>A0AAD5D0W2_AMBAR</name>
<dbReference type="Proteomes" id="UP001206925">
    <property type="component" value="Unassembled WGS sequence"/>
</dbReference>
<dbReference type="AlphaFoldDB" id="A0AAD5D0W2"/>
<accession>A0AAD5D0W2</accession>
<keyword evidence="2" id="KW-1185">Reference proteome</keyword>